<dbReference type="Proteomes" id="UP000019141">
    <property type="component" value="Unassembled WGS sequence"/>
</dbReference>
<gene>
    <name evidence="3" type="ORF">ETSY1_25125</name>
</gene>
<dbReference type="InterPro" id="IPR036969">
    <property type="entry name" value="Citrate_synthase_sf"/>
</dbReference>
<dbReference type="GO" id="GO:0006099">
    <property type="term" value="P:tricarboxylic acid cycle"/>
    <property type="evidence" value="ECO:0007669"/>
    <property type="project" value="UniProtKB-UniPathway"/>
</dbReference>
<dbReference type="InterPro" id="IPR016142">
    <property type="entry name" value="Citrate_synth-like_lrg_a-sub"/>
</dbReference>
<dbReference type="SUPFAM" id="SSF48256">
    <property type="entry name" value="Citrate synthase"/>
    <property type="match status" value="1"/>
</dbReference>
<protein>
    <recommendedName>
        <fullName evidence="2">citrate synthase (unknown stereospecificity)</fullName>
        <ecNumber evidence="2">2.3.3.16</ecNumber>
    </recommendedName>
</protein>
<reference evidence="3 4" key="1">
    <citation type="journal article" date="2014" name="Nature">
        <title>An environmental bacterial taxon with a large and distinct metabolic repertoire.</title>
        <authorList>
            <person name="Wilson M.C."/>
            <person name="Mori T."/>
            <person name="Ruckert C."/>
            <person name="Uria A.R."/>
            <person name="Helf M.J."/>
            <person name="Takada K."/>
            <person name="Gernert C."/>
            <person name="Steffens U.A."/>
            <person name="Heycke N."/>
            <person name="Schmitt S."/>
            <person name="Rinke C."/>
            <person name="Helfrich E.J."/>
            <person name="Brachmann A.O."/>
            <person name="Gurgui C."/>
            <person name="Wakimoto T."/>
            <person name="Kracht M."/>
            <person name="Crusemann M."/>
            <person name="Hentschel U."/>
            <person name="Abe I."/>
            <person name="Matsunaga S."/>
            <person name="Kalinowski J."/>
            <person name="Takeyama H."/>
            <person name="Piel J."/>
        </authorList>
    </citation>
    <scope>NUCLEOTIDE SEQUENCE [LARGE SCALE GENOMIC DNA]</scope>
    <source>
        <strain evidence="4">TSY1</strain>
    </source>
</reference>
<evidence type="ECO:0000313" key="3">
    <source>
        <dbReference type="EMBL" id="ETW96811.1"/>
    </source>
</evidence>
<evidence type="ECO:0000256" key="1">
    <source>
        <dbReference type="ARBA" id="ARBA00004751"/>
    </source>
</evidence>
<accession>W4LHN3</accession>
<dbReference type="EC" id="2.3.3.16" evidence="2"/>
<proteinExistence type="predicted"/>
<dbReference type="HOGENOM" id="CLU_022049_2_1_7"/>
<evidence type="ECO:0000313" key="4">
    <source>
        <dbReference type="Proteomes" id="UP000019141"/>
    </source>
</evidence>
<dbReference type="PRINTS" id="PR00143">
    <property type="entry name" value="CITRTSNTHASE"/>
</dbReference>
<organism evidence="3 4">
    <name type="scientific">Entotheonella factor</name>
    <dbReference type="NCBI Taxonomy" id="1429438"/>
    <lineage>
        <taxon>Bacteria</taxon>
        <taxon>Pseudomonadati</taxon>
        <taxon>Nitrospinota/Tectimicrobiota group</taxon>
        <taxon>Candidatus Tectimicrobiota</taxon>
        <taxon>Candidatus Entotheonellia</taxon>
        <taxon>Candidatus Entotheonellales</taxon>
        <taxon>Candidatus Entotheonellaceae</taxon>
        <taxon>Candidatus Entotheonella</taxon>
    </lineage>
</organism>
<dbReference type="GO" id="GO:0005975">
    <property type="term" value="P:carbohydrate metabolic process"/>
    <property type="evidence" value="ECO:0007669"/>
    <property type="project" value="TreeGrafter"/>
</dbReference>
<dbReference type="PANTHER" id="PTHR11739:SF8">
    <property type="entry name" value="CITRATE SYNTHASE, MITOCHONDRIAL"/>
    <property type="match status" value="1"/>
</dbReference>
<dbReference type="UniPathway" id="UPA00223"/>
<dbReference type="GO" id="GO:0036440">
    <property type="term" value="F:citrate synthase activity"/>
    <property type="evidence" value="ECO:0007669"/>
    <property type="project" value="UniProtKB-EC"/>
</dbReference>
<dbReference type="EMBL" id="AZHW01000740">
    <property type="protein sequence ID" value="ETW96811.1"/>
    <property type="molecule type" value="Genomic_DNA"/>
</dbReference>
<comment type="caution">
    <text evidence="3">The sequence shown here is derived from an EMBL/GenBank/DDBJ whole genome shotgun (WGS) entry which is preliminary data.</text>
</comment>
<dbReference type="Gene3D" id="1.10.230.10">
    <property type="entry name" value="Cytochrome P450-Terp, domain 2"/>
    <property type="match status" value="1"/>
</dbReference>
<name>W4LHN3_ENTF1</name>
<dbReference type="PANTHER" id="PTHR11739">
    <property type="entry name" value="CITRATE SYNTHASE"/>
    <property type="match status" value="1"/>
</dbReference>
<evidence type="ECO:0000256" key="2">
    <source>
        <dbReference type="ARBA" id="ARBA00012972"/>
    </source>
</evidence>
<sequence>MGLIETKAAPAMEAARERYQRVLRDYGNYPLTKGPVLVKNLMRGNRGVPGGMTDTSFVHPYKGVQFNGDLACDEAVERAEIPEAIFWYMMVEQLPSLDDLQAFKSDLNARLEVPGYAWDTLNALPVSTHPMTQLQTVTNALEGEAKFRDAYLDGAASGEYWKLMLDDGLNQIAWQHQVAAAIYRRIFGDGKRVEPNPAHDWSEQFVHMSGAEDPSGHLTAYMRVYFISHADHEATNASANTGAIVNSTLATIASTLSATYNALSGPRHGMANQESLMLIERVLDQYGGVPTEAQVTEFIDNLLDSGGVLPGFGHAQLRDTDIRFVVLTNYLATIAEVAEKNDIIRCMRLIADVAPGVLAKRPKIANPHQNIDFGSGAVLSALGLPQRNFYTVLFCISRMWGVIAQAVRARGEGKPIMRPISLTTAMVEEAATGGPEALDPYFQDE</sequence>
<keyword evidence="4" id="KW-1185">Reference proteome</keyword>
<comment type="pathway">
    <text evidence="1">Carbohydrate metabolism; tricarboxylic acid cycle; isocitrate from oxaloacetate: step 1/2.</text>
</comment>
<dbReference type="InterPro" id="IPR016143">
    <property type="entry name" value="Citrate_synth-like_sm_a-sub"/>
</dbReference>
<dbReference type="InterPro" id="IPR002020">
    <property type="entry name" value="Citrate_synthase"/>
</dbReference>
<dbReference type="Gene3D" id="1.10.580.10">
    <property type="entry name" value="Citrate Synthase, domain 1"/>
    <property type="match status" value="1"/>
</dbReference>
<dbReference type="Pfam" id="PF00285">
    <property type="entry name" value="Citrate_synt"/>
    <property type="match status" value="1"/>
</dbReference>
<dbReference type="AlphaFoldDB" id="W4LHN3"/>